<dbReference type="SUPFAM" id="SSF53901">
    <property type="entry name" value="Thiolase-like"/>
    <property type="match status" value="1"/>
</dbReference>
<keyword evidence="1" id="KW-0596">Phosphopantetheine</keyword>
<dbReference type="GO" id="GO:0004312">
    <property type="term" value="F:fatty acid synthase activity"/>
    <property type="evidence" value="ECO:0007669"/>
    <property type="project" value="TreeGrafter"/>
</dbReference>
<dbReference type="Proteomes" id="UP000465221">
    <property type="component" value="Unassembled WGS sequence"/>
</dbReference>
<organism evidence="4 5">
    <name type="scientific">Aspergillus udagawae</name>
    <dbReference type="NCBI Taxonomy" id="91492"/>
    <lineage>
        <taxon>Eukaryota</taxon>
        <taxon>Fungi</taxon>
        <taxon>Dikarya</taxon>
        <taxon>Ascomycota</taxon>
        <taxon>Pezizomycotina</taxon>
        <taxon>Eurotiomycetes</taxon>
        <taxon>Eurotiomycetidae</taxon>
        <taxon>Eurotiales</taxon>
        <taxon>Aspergillaceae</taxon>
        <taxon>Aspergillus</taxon>
        <taxon>Aspergillus subgen. Fumigati</taxon>
    </lineage>
</organism>
<reference evidence="4 5" key="1">
    <citation type="submission" date="2020-01" db="EMBL/GenBank/DDBJ databases">
        <title>Draft genome sequence of Aspergillus udagawae IFM 46972.</title>
        <authorList>
            <person name="Takahashi H."/>
            <person name="Yaguchi T."/>
        </authorList>
    </citation>
    <scope>NUCLEOTIDE SEQUENCE [LARGE SCALE GENOMIC DNA]</scope>
    <source>
        <strain evidence="4 5">IFM 46972</strain>
    </source>
</reference>
<proteinExistence type="predicted"/>
<dbReference type="PROSITE" id="PS52004">
    <property type="entry name" value="KS3_2"/>
    <property type="match status" value="1"/>
</dbReference>
<dbReference type="Pfam" id="PF00109">
    <property type="entry name" value="ketoacyl-synt"/>
    <property type="match status" value="1"/>
</dbReference>
<gene>
    <name evidence="4" type="ORF">IFM46972_04598</name>
</gene>
<evidence type="ECO:0000313" key="4">
    <source>
        <dbReference type="EMBL" id="GFF35580.1"/>
    </source>
</evidence>
<comment type="caution">
    <text evidence="4">The sequence shown here is derived from an EMBL/GenBank/DDBJ whole genome shotgun (WGS) entry which is preliminary data.</text>
</comment>
<evidence type="ECO:0000259" key="3">
    <source>
        <dbReference type="PROSITE" id="PS52004"/>
    </source>
</evidence>
<dbReference type="InterPro" id="IPR016039">
    <property type="entry name" value="Thiolase-like"/>
</dbReference>
<dbReference type="InterPro" id="IPR020841">
    <property type="entry name" value="PKS_Beta-ketoAc_synthase_dom"/>
</dbReference>
<dbReference type="GO" id="GO:0006633">
    <property type="term" value="P:fatty acid biosynthetic process"/>
    <property type="evidence" value="ECO:0007669"/>
    <property type="project" value="TreeGrafter"/>
</dbReference>
<name>A0A8H3NPB7_9EURO</name>
<dbReference type="PANTHER" id="PTHR43775:SF29">
    <property type="entry name" value="ASPERFURANONE POLYKETIDE SYNTHASE AFOG-RELATED"/>
    <property type="match status" value="1"/>
</dbReference>
<accession>A0A8H3NPB7</accession>
<evidence type="ECO:0000256" key="2">
    <source>
        <dbReference type="ARBA" id="ARBA00022553"/>
    </source>
</evidence>
<dbReference type="InterPro" id="IPR050091">
    <property type="entry name" value="PKS_NRPS_Biosynth_Enz"/>
</dbReference>
<dbReference type="InterPro" id="IPR014030">
    <property type="entry name" value="Ketoacyl_synth_N"/>
</dbReference>
<dbReference type="EMBL" id="BLKC01000026">
    <property type="protein sequence ID" value="GFF35580.1"/>
    <property type="molecule type" value="Genomic_DNA"/>
</dbReference>
<protein>
    <submittedName>
        <fullName evidence="4">Lovastatin diketide synthase LovF</fullName>
    </submittedName>
</protein>
<dbReference type="AlphaFoldDB" id="A0A8H3NPB7"/>
<evidence type="ECO:0000313" key="5">
    <source>
        <dbReference type="Proteomes" id="UP000465221"/>
    </source>
</evidence>
<sequence length="137" mass="15256">MTDKLEPLAIVGMSWRFPGEANSASGFWDILSHGRSAKSRIPENRFNADAYYHPSADRNGSHINTVMATRTLKVYTDHHEGHFLKDDIAAFDAPFFSMTAAEVEGMDPQHRILLEVTYEAFENGGCPKPAQSMSDAH</sequence>
<evidence type="ECO:0000256" key="1">
    <source>
        <dbReference type="ARBA" id="ARBA00022450"/>
    </source>
</evidence>
<keyword evidence="2" id="KW-0597">Phosphoprotein</keyword>
<dbReference type="GO" id="GO:0044550">
    <property type="term" value="P:secondary metabolite biosynthetic process"/>
    <property type="evidence" value="ECO:0007669"/>
    <property type="project" value="TreeGrafter"/>
</dbReference>
<dbReference type="Gene3D" id="3.40.47.10">
    <property type="match status" value="1"/>
</dbReference>
<dbReference type="PANTHER" id="PTHR43775">
    <property type="entry name" value="FATTY ACID SYNTHASE"/>
    <property type="match status" value="1"/>
</dbReference>
<feature type="domain" description="Ketosynthase family 3 (KS3)" evidence="3">
    <location>
        <begin position="5"/>
        <end position="137"/>
    </location>
</feature>